<keyword evidence="1" id="KW-0175">Coiled coil</keyword>
<gene>
    <name evidence="3" type="ORF">BCR41DRAFT_366961</name>
</gene>
<dbReference type="EMBL" id="MCFF01000002">
    <property type="protein sequence ID" value="ORZ28313.1"/>
    <property type="molecule type" value="Genomic_DNA"/>
</dbReference>
<feature type="region of interest" description="Disordered" evidence="2">
    <location>
        <begin position="348"/>
        <end position="386"/>
    </location>
</feature>
<comment type="caution">
    <text evidence="3">The sequence shown here is derived from an EMBL/GenBank/DDBJ whole genome shotgun (WGS) entry which is preliminary data.</text>
</comment>
<feature type="region of interest" description="Disordered" evidence="2">
    <location>
        <begin position="89"/>
        <end position="122"/>
    </location>
</feature>
<proteinExistence type="predicted"/>
<dbReference type="RefSeq" id="XP_021885998.1">
    <property type="nucleotide sequence ID" value="XM_022026262.1"/>
</dbReference>
<accession>A0A1Y2H3M4</accession>
<feature type="compositionally biased region" description="Low complexity" evidence="2">
    <location>
        <begin position="104"/>
        <end position="114"/>
    </location>
</feature>
<feature type="coiled-coil region" evidence="1">
    <location>
        <begin position="247"/>
        <end position="281"/>
    </location>
</feature>
<dbReference type="InParanoid" id="A0A1Y2H3M4"/>
<sequence>MDQVEYQSFRALPDGPIIRIEASQDEETGLKLVFWEDIQDQFPGVQSIKNGDIAISFARNSKRKRIEPWCIRYHPGIVLDVILPNDDGQVGQTRQESPLQQNVSSTISSLSTHSPYGSKEGSLPSPGIYLDTSLAQGFSALSTDHPSPYAAIESGNIDAQPELTSSLVKVPSSLSRYPSASRAPDGPEHLASARPTTPTTSQLVPRIQFTLQTSTQLFGHFEQSIKSGQMHQAESIKQEIRDAFLNLQAEMARNQELQLQMIELQRTAAEMQQKMISMQQQALDRLSVIQSRVQAVLTQTYELHEFSIPRLFIVLPKETRRRDALLSPFTSQFRLYFLCECGEHTMPSQQHTVSSKPSPNSTPYGASTRDSNSNSSDKSLDSFTGNGGSRTPIHHIHVAMHEGYDLDRPSEFFLRYGTHILTLLQMLKYGVVAAGIVVPPLASMRLAESIDRLQGGLEYTQQNLEPKVDYAIKYLESLAQNCGAVAASLDDIDKTIREFDPDPKPNSSWDSGQDPIQDLEALEGADLRHLSTFLKIKDEGKVLGNLYRVVTSEGHAKWVCLDHYRENYRESAIEQFRGAVALNNGTFEEIAGKVSIRLTSSTVAKQFYEALERAKFIQELNLVLDWESSLEDLRHLKDTVRKTNIVSLRLDFCGTQGPARDLFNRNRRYDPVIQMMANTKLQIFHLARCDSFWSRISKNASIVAKAMSSTIQLRVLSIQGAIENWKAEQHQIEDFLRHSPRLTDLRLQCTDVDAMYELVKNATVKFRHLQYLELSVSQADVQEQVDIKIAQPQAQILSMAITTNKRPYTQLLFSGHVHKLVLYHEFNLNEERSSLERIIHTNKCLHEIGLRCSVQFMAPTFQAILSVCENHLSLRLVEIQDTERRNKLTTADPHDPKATLLSLLANEPKGREELMRAFGWALKRIPPGTKLTHGLVKGLEEALRIRGSALQKIHANVSTLDKETLELFARVIEHSLATLSWLDIIIWVTQDQYRVVAMEALARFIIRISPQITRLQLRMYGLPQLLFSLSSAASIAQQAATVSLTRTYTVAGRSYGNNTAAFPVAAKSSLLNGVTMPMLEELEIQPEADTYGKILHCQINPPHVQWLQIPLSSPHLKSIKLGYLDILKDDWIVLIRNLRFNTVETLILEGTNFSDRQAELLLECLSYCASVQPTSYSGDEKMKSVALKTLKIEGSLVTAPVLTGFVAQVHALLPDCELKV</sequence>
<dbReference type="Gene3D" id="3.80.10.10">
    <property type="entry name" value="Ribonuclease Inhibitor"/>
    <property type="match status" value="1"/>
</dbReference>
<feature type="compositionally biased region" description="Polar residues" evidence="2">
    <location>
        <begin position="348"/>
        <end position="369"/>
    </location>
</feature>
<protein>
    <submittedName>
        <fullName evidence="3">Uncharacterized protein</fullName>
    </submittedName>
</protein>
<evidence type="ECO:0000313" key="4">
    <source>
        <dbReference type="Proteomes" id="UP000193648"/>
    </source>
</evidence>
<feature type="region of interest" description="Disordered" evidence="2">
    <location>
        <begin position="175"/>
        <end position="201"/>
    </location>
</feature>
<dbReference type="Proteomes" id="UP000193648">
    <property type="component" value="Unassembled WGS sequence"/>
</dbReference>
<dbReference type="OrthoDB" id="2369588at2759"/>
<evidence type="ECO:0000256" key="1">
    <source>
        <dbReference type="SAM" id="Coils"/>
    </source>
</evidence>
<dbReference type="AlphaFoldDB" id="A0A1Y2H3M4"/>
<dbReference type="InterPro" id="IPR032675">
    <property type="entry name" value="LRR_dom_sf"/>
</dbReference>
<dbReference type="SUPFAM" id="SSF52047">
    <property type="entry name" value="RNI-like"/>
    <property type="match status" value="1"/>
</dbReference>
<organism evidence="3 4">
    <name type="scientific">Lobosporangium transversale</name>
    <dbReference type="NCBI Taxonomy" id="64571"/>
    <lineage>
        <taxon>Eukaryota</taxon>
        <taxon>Fungi</taxon>
        <taxon>Fungi incertae sedis</taxon>
        <taxon>Mucoromycota</taxon>
        <taxon>Mortierellomycotina</taxon>
        <taxon>Mortierellomycetes</taxon>
        <taxon>Mortierellales</taxon>
        <taxon>Mortierellaceae</taxon>
        <taxon>Lobosporangium</taxon>
    </lineage>
</organism>
<keyword evidence="4" id="KW-1185">Reference proteome</keyword>
<evidence type="ECO:0000313" key="3">
    <source>
        <dbReference type="EMBL" id="ORZ28313.1"/>
    </source>
</evidence>
<reference evidence="3 4" key="1">
    <citation type="submission" date="2016-07" db="EMBL/GenBank/DDBJ databases">
        <title>Pervasive Adenine N6-methylation of Active Genes in Fungi.</title>
        <authorList>
            <consortium name="DOE Joint Genome Institute"/>
            <person name="Mondo S.J."/>
            <person name="Dannebaum R.O."/>
            <person name="Kuo R.C."/>
            <person name="Labutti K."/>
            <person name="Haridas S."/>
            <person name="Kuo A."/>
            <person name="Salamov A."/>
            <person name="Ahrendt S.R."/>
            <person name="Lipzen A."/>
            <person name="Sullivan W."/>
            <person name="Andreopoulos W.B."/>
            <person name="Clum A."/>
            <person name="Lindquist E."/>
            <person name="Daum C."/>
            <person name="Ramamoorthy G.K."/>
            <person name="Gryganskyi A."/>
            <person name="Culley D."/>
            <person name="Magnuson J.K."/>
            <person name="James T.Y."/>
            <person name="O'Malley M.A."/>
            <person name="Stajich J.E."/>
            <person name="Spatafora J.W."/>
            <person name="Visel A."/>
            <person name="Grigoriev I.V."/>
        </authorList>
    </citation>
    <scope>NUCLEOTIDE SEQUENCE [LARGE SCALE GENOMIC DNA]</scope>
    <source>
        <strain evidence="3 4">NRRL 3116</strain>
    </source>
</reference>
<name>A0A1Y2H3M4_9FUNG</name>
<feature type="compositionally biased region" description="Polar residues" evidence="2">
    <location>
        <begin position="90"/>
        <end position="103"/>
    </location>
</feature>
<dbReference type="GeneID" id="33568105"/>
<evidence type="ECO:0000256" key="2">
    <source>
        <dbReference type="SAM" id="MobiDB-lite"/>
    </source>
</evidence>